<keyword evidence="2" id="KW-1185">Reference proteome</keyword>
<proteinExistence type="predicted"/>
<comment type="caution">
    <text evidence="1">The sequence shown here is derived from an EMBL/GenBank/DDBJ whole genome shotgun (WGS) entry which is preliminary data.</text>
</comment>
<dbReference type="Proteomes" id="UP001246858">
    <property type="component" value="Unassembled WGS sequence"/>
</dbReference>
<sequence>MRIFLIGFMGSGKSTMGKKLATKLGYDFVDLDHEIEKQIGTSIGDYFASHGEAAFRKLESESLKNFPYPQNAVVATGGGAPCFFDNMDWMNANGTSMYIEMPPAALAKRLEGGKEKRPLLRDLNEAQMVAFIESKLSERESFYKRATILINGINLNADAMRAAILNN</sequence>
<keyword evidence="1" id="KW-0418">Kinase</keyword>
<dbReference type="EMBL" id="JAVDTF010000006">
    <property type="protein sequence ID" value="MDR6786366.1"/>
    <property type="molecule type" value="Genomic_DNA"/>
</dbReference>
<name>A0ACC6L4F7_9SPHI</name>
<evidence type="ECO:0000313" key="2">
    <source>
        <dbReference type="Proteomes" id="UP001246858"/>
    </source>
</evidence>
<reference evidence="1" key="1">
    <citation type="submission" date="2023-07" db="EMBL/GenBank/DDBJ databases">
        <title>Sorghum-associated microbial communities from plants grown in Nebraska, USA.</title>
        <authorList>
            <person name="Schachtman D."/>
        </authorList>
    </citation>
    <scope>NUCLEOTIDE SEQUENCE</scope>
    <source>
        <strain evidence="1">2697</strain>
    </source>
</reference>
<accession>A0ACC6L4F7</accession>
<gene>
    <name evidence="1" type="ORF">J2X78_004959</name>
</gene>
<keyword evidence="1" id="KW-0808">Transferase</keyword>
<protein>
    <submittedName>
        <fullName evidence="1">Shikimate kinase</fullName>
        <ecNumber evidence="1">2.7.1.71</ecNumber>
    </submittedName>
</protein>
<dbReference type="EC" id="2.7.1.71" evidence="1"/>
<organism evidence="1 2">
    <name type="scientific">Pedobacter africanus</name>
    <dbReference type="NCBI Taxonomy" id="151894"/>
    <lineage>
        <taxon>Bacteria</taxon>
        <taxon>Pseudomonadati</taxon>
        <taxon>Bacteroidota</taxon>
        <taxon>Sphingobacteriia</taxon>
        <taxon>Sphingobacteriales</taxon>
        <taxon>Sphingobacteriaceae</taxon>
        <taxon>Pedobacter</taxon>
    </lineage>
</organism>
<evidence type="ECO:0000313" key="1">
    <source>
        <dbReference type="EMBL" id="MDR6786366.1"/>
    </source>
</evidence>